<dbReference type="PANTHER" id="PTHR36529:SF1">
    <property type="entry name" value="GLYCOSYLTRANSFERASE"/>
    <property type="match status" value="1"/>
</dbReference>
<dbReference type="Pfam" id="PF09837">
    <property type="entry name" value="DUF2064"/>
    <property type="match status" value="1"/>
</dbReference>
<protein>
    <submittedName>
        <fullName evidence="1">Glycosyltransferase</fullName>
    </submittedName>
</protein>
<dbReference type="EMBL" id="CP048620">
    <property type="protein sequence ID" value="QPJ65430.1"/>
    <property type="molecule type" value="Genomic_DNA"/>
</dbReference>
<evidence type="ECO:0000313" key="1">
    <source>
        <dbReference type="EMBL" id="QPJ65430.1"/>
    </source>
</evidence>
<organism evidence="1 2">
    <name type="scientific">Candidatus Nitrohelix vancouverensis</name>
    <dbReference type="NCBI Taxonomy" id="2705534"/>
    <lineage>
        <taxon>Bacteria</taxon>
        <taxon>Pseudomonadati</taxon>
        <taxon>Nitrospinota/Tectimicrobiota group</taxon>
        <taxon>Nitrospinota</taxon>
        <taxon>Nitrospinia</taxon>
        <taxon>Nitrospinales</taxon>
        <taxon>Nitrospinaceae</taxon>
        <taxon>Candidatus Nitrohelix</taxon>
    </lineage>
</organism>
<dbReference type="Gene3D" id="3.90.550.10">
    <property type="entry name" value="Spore Coat Polysaccharide Biosynthesis Protein SpsA, Chain A"/>
    <property type="match status" value="1"/>
</dbReference>
<dbReference type="NCBIfam" id="TIGR04282">
    <property type="entry name" value="glyco_like_cofC"/>
    <property type="match status" value="1"/>
</dbReference>
<accession>A0A7T0G3J0</accession>
<dbReference type="InterPro" id="IPR018641">
    <property type="entry name" value="Trfase_1_rSAM/seldom-assoc"/>
</dbReference>
<dbReference type="GO" id="GO:0016740">
    <property type="term" value="F:transferase activity"/>
    <property type="evidence" value="ECO:0007669"/>
    <property type="project" value="UniProtKB-KW"/>
</dbReference>
<dbReference type="AlphaFoldDB" id="A0A7T0G3J0"/>
<keyword evidence="1" id="KW-0808">Transferase</keyword>
<gene>
    <name evidence="1" type="ORF">G3M78_08515</name>
</gene>
<name>A0A7T0G3J0_9BACT</name>
<dbReference type="InterPro" id="IPR029044">
    <property type="entry name" value="Nucleotide-diphossugar_trans"/>
</dbReference>
<dbReference type="Proteomes" id="UP000594464">
    <property type="component" value="Chromosome"/>
</dbReference>
<dbReference type="SUPFAM" id="SSF53448">
    <property type="entry name" value="Nucleotide-diphospho-sugar transferases"/>
    <property type="match status" value="1"/>
</dbReference>
<dbReference type="PANTHER" id="PTHR36529">
    <property type="entry name" value="SLL1095 PROTEIN"/>
    <property type="match status" value="1"/>
</dbReference>
<dbReference type="KEGG" id="nva:G3M78_08515"/>
<evidence type="ECO:0000313" key="2">
    <source>
        <dbReference type="Proteomes" id="UP000594464"/>
    </source>
</evidence>
<sequence length="238" mass="26508">MKIEQKRALVLFAKDPVPGKVKTRLSPWLGDADILKIYRRFLEVGLETLASVKDADCFVGIHPSMESGFFQEESRLPSGFRTFLQEGSDLGEKMRKAFQDRLREGYERVVIIGADSPSLPVAYIQQALDSRAPLVLGPAVDGGYYLIAMGPELVDVFGGIQWGGETVLRDTASRIAALGADLELLPVWYDVDHPSDLKFLLTHLELMKGIGAKQRSLLELLKQMGINQRTSEVEHENH</sequence>
<proteinExistence type="predicted"/>
<reference evidence="2" key="1">
    <citation type="submission" date="2020-02" db="EMBL/GenBank/DDBJ databases">
        <title>Genomic and physiological characterization of two novel Nitrospinaceae genera.</title>
        <authorList>
            <person name="Mueller A.J."/>
            <person name="Jung M.-Y."/>
            <person name="Strachan C.R."/>
            <person name="Herbold C.W."/>
            <person name="Kirkegaard R.H."/>
            <person name="Daims H."/>
        </authorList>
    </citation>
    <scope>NUCLEOTIDE SEQUENCE [LARGE SCALE GENOMIC DNA]</scope>
</reference>